<sequence>GRFVVSKEDFFESPFIQKVHMVCLEQSFLMAPTSTATPHPSWTHSNAGIIASIWPVHSTLLSTPPSVISAITS</sequence>
<feature type="non-terminal residue" evidence="1">
    <location>
        <position position="1"/>
    </location>
</feature>
<organism evidence="1">
    <name type="scientific">Solanum chacoense</name>
    <name type="common">Chaco potato</name>
    <dbReference type="NCBI Taxonomy" id="4108"/>
    <lineage>
        <taxon>Eukaryota</taxon>
        <taxon>Viridiplantae</taxon>
        <taxon>Streptophyta</taxon>
        <taxon>Embryophyta</taxon>
        <taxon>Tracheophyta</taxon>
        <taxon>Spermatophyta</taxon>
        <taxon>Magnoliopsida</taxon>
        <taxon>eudicotyledons</taxon>
        <taxon>Gunneridae</taxon>
        <taxon>Pentapetalae</taxon>
        <taxon>asterids</taxon>
        <taxon>lamiids</taxon>
        <taxon>Solanales</taxon>
        <taxon>Solanaceae</taxon>
        <taxon>Solanoideae</taxon>
        <taxon>Solaneae</taxon>
        <taxon>Solanum</taxon>
    </lineage>
</organism>
<protein>
    <submittedName>
        <fullName evidence="1">Putative ovule protein</fullName>
    </submittedName>
</protein>
<reference evidence="1" key="1">
    <citation type="submission" date="2015-12" db="EMBL/GenBank/DDBJ databases">
        <title>Gene expression during late stages of embryo sac development: a critical building block for successful pollen-pistil interactions.</title>
        <authorList>
            <person name="Liu Y."/>
            <person name="Joly V."/>
            <person name="Sabar M."/>
            <person name="Matton D.P."/>
        </authorList>
    </citation>
    <scope>NUCLEOTIDE SEQUENCE</scope>
</reference>
<proteinExistence type="predicted"/>
<name>A0A0V0GXT6_SOLCH</name>
<dbReference type="EMBL" id="GEDG01028767">
    <property type="protein sequence ID" value="JAP12965.1"/>
    <property type="molecule type" value="Transcribed_RNA"/>
</dbReference>
<dbReference type="AlphaFoldDB" id="A0A0V0GXT6"/>
<accession>A0A0V0GXT6</accession>
<evidence type="ECO:0000313" key="1">
    <source>
        <dbReference type="EMBL" id="JAP12965.1"/>
    </source>
</evidence>